<organism evidence="2 3">
    <name type="scientific">Abeliophyllum distichum</name>
    <dbReference type="NCBI Taxonomy" id="126358"/>
    <lineage>
        <taxon>Eukaryota</taxon>
        <taxon>Viridiplantae</taxon>
        <taxon>Streptophyta</taxon>
        <taxon>Embryophyta</taxon>
        <taxon>Tracheophyta</taxon>
        <taxon>Spermatophyta</taxon>
        <taxon>Magnoliopsida</taxon>
        <taxon>eudicotyledons</taxon>
        <taxon>Gunneridae</taxon>
        <taxon>Pentapetalae</taxon>
        <taxon>asterids</taxon>
        <taxon>lamiids</taxon>
        <taxon>Lamiales</taxon>
        <taxon>Oleaceae</taxon>
        <taxon>Forsythieae</taxon>
        <taxon>Abeliophyllum</taxon>
    </lineage>
</organism>
<evidence type="ECO:0000313" key="2">
    <source>
        <dbReference type="EMBL" id="KAL2490810.1"/>
    </source>
</evidence>
<feature type="region of interest" description="Disordered" evidence="1">
    <location>
        <begin position="26"/>
        <end position="52"/>
    </location>
</feature>
<name>A0ABD1RQV9_9LAMI</name>
<dbReference type="EMBL" id="JBFOLK010000008">
    <property type="protein sequence ID" value="KAL2490810.1"/>
    <property type="molecule type" value="Genomic_DNA"/>
</dbReference>
<dbReference type="AlphaFoldDB" id="A0ABD1RQV9"/>
<sequence>MARGSAGFASMARRICAEIRRAPDLAHPMRSADRAHQRSGERAGSAQRSDKRLIWRTHAHHRSGAPDLWLAHRICAEIRRRSSGCTSARSPESVLTDHLVQQVWCTRSA</sequence>
<protein>
    <submittedName>
        <fullName evidence="2">Uncharacterized protein</fullName>
    </submittedName>
</protein>
<keyword evidence="3" id="KW-1185">Reference proteome</keyword>
<reference evidence="3" key="1">
    <citation type="submission" date="2024-07" db="EMBL/GenBank/DDBJ databases">
        <title>Two chromosome-level genome assemblies of Korean endemic species Abeliophyllum distichum and Forsythia ovata (Oleaceae).</title>
        <authorList>
            <person name="Jang H."/>
        </authorList>
    </citation>
    <scope>NUCLEOTIDE SEQUENCE [LARGE SCALE GENOMIC DNA]</scope>
</reference>
<evidence type="ECO:0000256" key="1">
    <source>
        <dbReference type="SAM" id="MobiDB-lite"/>
    </source>
</evidence>
<accession>A0ABD1RQV9</accession>
<gene>
    <name evidence="2" type="ORF">Adt_26438</name>
</gene>
<dbReference type="Proteomes" id="UP001604336">
    <property type="component" value="Unassembled WGS sequence"/>
</dbReference>
<feature type="compositionally biased region" description="Basic and acidic residues" evidence="1">
    <location>
        <begin position="30"/>
        <end position="41"/>
    </location>
</feature>
<proteinExistence type="predicted"/>
<comment type="caution">
    <text evidence="2">The sequence shown here is derived from an EMBL/GenBank/DDBJ whole genome shotgun (WGS) entry which is preliminary data.</text>
</comment>
<evidence type="ECO:0000313" key="3">
    <source>
        <dbReference type="Proteomes" id="UP001604336"/>
    </source>
</evidence>